<evidence type="ECO:0000259" key="12">
    <source>
        <dbReference type="PROSITE" id="PS51140"/>
    </source>
</evidence>
<protein>
    <recommendedName>
        <fullName evidence="9">Coupling of ubiquitin conjugation to ER degradation protein 1</fullName>
    </recommendedName>
</protein>
<gene>
    <name evidence="13" type="ORF">GMOD_00008011</name>
</gene>
<organism evidence="13 14">
    <name type="scientific">Pyrenophora seminiperda CCB06</name>
    <dbReference type="NCBI Taxonomy" id="1302712"/>
    <lineage>
        <taxon>Eukaryota</taxon>
        <taxon>Fungi</taxon>
        <taxon>Dikarya</taxon>
        <taxon>Ascomycota</taxon>
        <taxon>Pezizomycotina</taxon>
        <taxon>Dothideomycetes</taxon>
        <taxon>Pleosporomycetidae</taxon>
        <taxon>Pleosporales</taxon>
        <taxon>Pleosporineae</taxon>
        <taxon>Pleosporaceae</taxon>
        <taxon>Pyrenophora</taxon>
    </lineage>
</organism>
<feature type="region of interest" description="Disordered" evidence="10">
    <location>
        <begin position="88"/>
        <end position="126"/>
    </location>
</feature>
<dbReference type="SMART" id="SM00546">
    <property type="entry name" value="CUE"/>
    <property type="match status" value="1"/>
</dbReference>
<evidence type="ECO:0000256" key="5">
    <source>
        <dbReference type="ARBA" id="ARBA00022989"/>
    </source>
</evidence>
<evidence type="ECO:0000256" key="11">
    <source>
        <dbReference type="SAM" id="Phobius"/>
    </source>
</evidence>
<dbReference type="InterPro" id="IPR003892">
    <property type="entry name" value="CUE"/>
</dbReference>
<evidence type="ECO:0000256" key="1">
    <source>
        <dbReference type="ARBA" id="ARBA00004586"/>
    </source>
</evidence>
<dbReference type="CDD" id="cd14424">
    <property type="entry name" value="CUE_Cue1p_like"/>
    <property type="match status" value="1"/>
</dbReference>
<evidence type="ECO:0000256" key="4">
    <source>
        <dbReference type="ARBA" id="ARBA00022824"/>
    </source>
</evidence>
<dbReference type="Gene3D" id="1.10.8.10">
    <property type="entry name" value="DNA helicase RuvA subunit, C-terminal domain"/>
    <property type="match status" value="1"/>
</dbReference>
<accession>A0A3M7MG87</accession>
<keyword evidence="3" id="KW-0833">Ubl conjugation pathway</keyword>
<keyword evidence="4" id="KW-0256">Endoplasmic reticulum</keyword>
<name>A0A3M7MG87_9PLEO</name>
<feature type="domain" description="CUE" evidence="12">
    <location>
        <begin position="52"/>
        <end position="95"/>
    </location>
</feature>
<feature type="transmembrane region" description="Helical" evidence="11">
    <location>
        <begin position="12"/>
        <end position="31"/>
    </location>
</feature>
<evidence type="ECO:0000256" key="7">
    <source>
        <dbReference type="ARBA" id="ARBA00037847"/>
    </source>
</evidence>
<reference evidence="13 14" key="1">
    <citation type="journal article" date="2014" name="PLoS ONE">
        <title>De novo Genome Assembly of the Fungal Plant Pathogen Pyrenophora semeniperda.</title>
        <authorList>
            <person name="Soliai M.M."/>
            <person name="Meyer S.E."/>
            <person name="Udall J.A."/>
            <person name="Elzinga D.E."/>
            <person name="Hermansen R.A."/>
            <person name="Bodily P.M."/>
            <person name="Hart A.A."/>
            <person name="Coleman C.E."/>
        </authorList>
    </citation>
    <scope>NUCLEOTIDE SEQUENCE [LARGE SCALE GENOMIC DNA]</scope>
    <source>
        <strain evidence="13 14">CCB06</strain>
        <tissue evidence="13">Mycelium</tissue>
    </source>
</reference>
<dbReference type="OrthoDB" id="3824970at2759"/>
<proteinExistence type="inferred from homology"/>
<feature type="region of interest" description="Disordered" evidence="10">
    <location>
        <begin position="141"/>
        <end position="197"/>
    </location>
</feature>
<comment type="similarity">
    <text evidence="8">Belongs to the CUE1 family.</text>
</comment>
<dbReference type="GO" id="GO:0043130">
    <property type="term" value="F:ubiquitin binding"/>
    <property type="evidence" value="ECO:0007669"/>
    <property type="project" value="InterPro"/>
</dbReference>
<evidence type="ECO:0000256" key="8">
    <source>
        <dbReference type="ARBA" id="ARBA00061383"/>
    </source>
</evidence>
<keyword evidence="6 11" id="KW-0472">Membrane</keyword>
<feature type="compositionally biased region" description="Basic and acidic residues" evidence="10">
    <location>
        <begin position="151"/>
        <end position="191"/>
    </location>
</feature>
<dbReference type="PROSITE" id="PS51140">
    <property type="entry name" value="CUE"/>
    <property type="match status" value="1"/>
</dbReference>
<dbReference type="Proteomes" id="UP000265663">
    <property type="component" value="Unassembled WGS sequence"/>
</dbReference>
<keyword evidence="14" id="KW-1185">Reference proteome</keyword>
<evidence type="ECO:0000256" key="10">
    <source>
        <dbReference type="SAM" id="MobiDB-lite"/>
    </source>
</evidence>
<dbReference type="FunFam" id="1.10.8.10:FF:000050">
    <property type="entry name" value="Related to AMFR protein"/>
    <property type="match status" value="1"/>
</dbReference>
<feature type="compositionally biased region" description="Low complexity" evidence="10">
    <location>
        <begin position="115"/>
        <end position="125"/>
    </location>
</feature>
<evidence type="ECO:0000256" key="2">
    <source>
        <dbReference type="ARBA" id="ARBA00022692"/>
    </source>
</evidence>
<evidence type="ECO:0000256" key="6">
    <source>
        <dbReference type="ARBA" id="ARBA00023136"/>
    </source>
</evidence>
<evidence type="ECO:0000313" key="14">
    <source>
        <dbReference type="Proteomes" id="UP000265663"/>
    </source>
</evidence>
<dbReference type="GO" id="GO:0005789">
    <property type="term" value="C:endoplasmic reticulum membrane"/>
    <property type="evidence" value="ECO:0007669"/>
    <property type="project" value="UniProtKB-SubCell"/>
</dbReference>
<dbReference type="AlphaFoldDB" id="A0A3M7MG87"/>
<keyword evidence="2 11" id="KW-0812">Transmembrane</keyword>
<evidence type="ECO:0000313" key="13">
    <source>
        <dbReference type="EMBL" id="RMZ73493.1"/>
    </source>
</evidence>
<keyword evidence="5 11" id="KW-1133">Transmembrane helix</keyword>
<evidence type="ECO:0000256" key="3">
    <source>
        <dbReference type="ARBA" id="ARBA00022786"/>
    </source>
</evidence>
<dbReference type="Pfam" id="PF02845">
    <property type="entry name" value="CUE"/>
    <property type="match status" value="1"/>
</dbReference>
<evidence type="ECO:0000256" key="9">
    <source>
        <dbReference type="ARBA" id="ARBA00072899"/>
    </source>
</evidence>
<dbReference type="EMBL" id="KE747840">
    <property type="protein sequence ID" value="RMZ73493.1"/>
    <property type="molecule type" value="Genomic_DNA"/>
</dbReference>
<sequence>MTRTAMAEQSINVPQVLIFVVVIFLVSRWYLSKSADAAPGTRAAGNRATFRVNPAHIDQVAEMLPQLSRRDIAWDLQRNGGNVAATTERALSGRGLDTAPPSFQIPNPAAPRAPPASARAAAPARPAHPDLITRYNLSSKISQAEQQAQEEQPKQKSWSADKSERQANLQRRREEMILAARRKLEQQEKAKASGASA</sequence>
<comment type="subcellular location">
    <subcellularLocation>
        <location evidence="7">Endomembrane system</location>
        <topology evidence="7">Single-pass membrane protein</topology>
    </subcellularLocation>
    <subcellularLocation>
        <location evidence="1">Endoplasmic reticulum membrane</location>
    </subcellularLocation>
</comment>